<evidence type="ECO:0000313" key="4">
    <source>
        <dbReference type="Proteomes" id="UP000634236"/>
    </source>
</evidence>
<accession>A0A851KGW5</accession>
<feature type="non-terminal residue" evidence="3">
    <location>
        <position position="1"/>
    </location>
</feature>
<dbReference type="GO" id="GO:0003341">
    <property type="term" value="P:cilium movement"/>
    <property type="evidence" value="ECO:0007669"/>
    <property type="project" value="TreeGrafter"/>
</dbReference>
<dbReference type="Proteomes" id="UP000634236">
    <property type="component" value="Unassembled WGS sequence"/>
</dbReference>
<evidence type="ECO:0000313" key="3">
    <source>
        <dbReference type="EMBL" id="NXB89745.1"/>
    </source>
</evidence>
<dbReference type="InterPro" id="IPR013783">
    <property type="entry name" value="Ig-like_fold"/>
</dbReference>
<dbReference type="InterPro" id="IPR056306">
    <property type="entry name" value="Ig-CFAP74_2nd"/>
</dbReference>
<dbReference type="PANTHER" id="PTHR23053">
    <property type="entry name" value="DLEC1 DELETED IN LUNG AND ESOPHAGEAL CANCER 1"/>
    <property type="match status" value="1"/>
</dbReference>
<dbReference type="GO" id="GO:1904158">
    <property type="term" value="P:axonemal central apparatus assembly"/>
    <property type="evidence" value="ECO:0007669"/>
    <property type="project" value="TreeGrafter"/>
</dbReference>
<dbReference type="AlphaFoldDB" id="A0A851KGW5"/>
<dbReference type="PANTHER" id="PTHR23053:SF0">
    <property type="entry name" value="HYDROCEPHALUS-INDUCING PROTEIN HOMOLOG"/>
    <property type="match status" value="1"/>
</dbReference>
<dbReference type="EMBL" id="WBNB01001543">
    <property type="protein sequence ID" value="NXB89745.1"/>
    <property type="molecule type" value="Genomic_DNA"/>
</dbReference>
<reference evidence="3" key="1">
    <citation type="submission" date="2019-09" db="EMBL/GenBank/DDBJ databases">
        <title>Bird 10,000 Genomes (B10K) Project - Family phase.</title>
        <authorList>
            <person name="Zhang G."/>
        </authorList>
    </citation>
    <scope>NUCLEOTIDE SEQUENCE</scope>
    <source>
        <strain evidence="3">OUT-0048</strain>
        <tissue evidence="3">Muscle</tissue>
    </source>
</reference>
<organism evidence="3 4">
    <name type="scientific">Vidua chalybeata</name>
    <name type="common">Village indigobird</name>
    <dbReference type="NCBI Taxonomy" id="81927"/>
    <lineage>
        <taxon>Eukaryota</taxon>
        <taxon>Metazoa</taxon>
        <taxon>Chordata</taxon>
        <taxon>Craniata</taxon>
        <taxon>Vertebrata</taxon>
        <taxon>Euteleostomi</taxon>
        <taxon>Archelosauria</taxon>
        <taxon>Archosauria</taxon>
        <taxon>Dinosauria</taxon>
        <taxon>Saurischia</taxon>
        <taxon>Theropoda</taxon>
        <taxon>Coelurosauria</taxon>
        <taxon>Aves</taxon>
        <taxon>Neognathae</taxon>
        <taxon>Neoaves</taxon>
        <taxon>Telluraves</taxon>
        <taxon>Australaves</taxon>
        <taxon>Passeriformes</taxon>
        <taxon>Passeroidea</taxon>
        <taxon>Estrildidae</taxon>
        <taxon>Viduinae</taxon>
        <taxon>Vidua</taxon>
    </lineage>
</organism>
<evidence type="ECO:0000256" key="1">
    <source>
        <dbReference type="SAM" id="MobiDB-lite"/>
    </source>
</evidence>
<protein>
    <submittedName>
        <fullName evidence="3">HYDIN protein</fullName>
    </submittedName>
</protein>
<proteinExistence type="predicted"/>
<feature type="non-terminal residue" evidence="3">
    <location>
        <position position="134"/>
    </location>
</feature>
<keyword evidence="4" id="KW-1185">Reference proteome</keyword>
<gene>
    <name evidence="3" type="primary">Hydin_1</name>
    <name evidence="3" type="ORF">VIDCHA_R16720</name>
</gene>
<sequence length="134" mass="14514">VMVSAKAEYSKYSIEPASPIDFGAVIKGTKETQTVVLENKGMLGFKFRIHRAPKEASALESKSSKQGESAPLPTKHSAKKSSSLTQGHLNLGMFTVSPCSGSIRPRGQQKITVECLAEQEGTCEEQLYIDILGR</sequence>
<dbReference type="GO" id="GO:0005930">
    <property type="term" value="C:axoneme"/>
    <property type="evidence" value="ECO:0007669"/>
    <property type="project" value="TreeGrafter"/>
</dbReference>
<name>A0A851KGW5_VIDCH</name>
<feature type="region of interest" description="Disordered" evidence="1">
    <location>
        <begin position="56"/>
        <end position="84"/>
    </location>
</feature>
<dbReference type="Pfam" id="PF24770">
    <property type="entry name" value="Ig-CFAP74_2"/>
    <property type="match status" value="1"/>
</dbReference>
<evidence type="ECO:0000259" key="2">
    <source>
        <dbReference type="Pfam" id="PF24770"/>
    </source>
</evidence>
<dbReference type="Gene3D" id="2.60.40.10">
    <property type="entry name" value="Immunoglobulins"/>
    <property type="match status" value="1"/>
</dbReference>
<comment type="caution">
    <text evidence="3">The sequence shown here is derived from an EMBL/GenBank/DDBJ whole genome shotgun (WGS) entry which is preliminary data.</text>
</comment>
<dbReference type="InterPro" id="IPR033305">
    <property type="entry name" value="Hydin-like"/>
</dbReference>
<feature type="domain" description="CFAP74 second Ig-like" evidence="2">
    <location>
        <begin position="20"/>
        <end position="72"/>
    </location>
</feature>